<dbReference type="Proteomes" id="UP000192074">
    <property type="component" value="Unassembled WGS sequence"/>
</dbReference>
<evidence type="ECO:0000313" key="1">
    <source>
        <dbReference type="EMBL" id="CVI25218.1"/>
    </source>
</evidence>
<proteinExistence type="predicted"/>
<name>A0A822VBL8_AGRTU</name>
<gene>
    <name evidence="1" type="ORF">AGR4A_pAt30033</name>
</gene>
<sequence>MTIGQIVSEPWAIDTDVLPKPNGVMLP</sequence>
<comment type="caution">
    <text evidence="1">The sequence shown here is derived from an EMBL/GenBank/DDBJ whole genome shotgun (WGS) entry which is preliminary data.</text>
</comment>
<organism evidence="1 2">
    <name type="scientific">Agrobacterium tumefaciens str. B6</name>
    <dbReference type="NCBI Taxonomy" id="1183423"/>
    <lineage>
        <taxon>Bacteria</taxon>
        <taxon>Pseudomonadati</taxon>
        <taxon>Pseudomonadota</taxon>
        <taxon>Alphaproteobacteria</taxon>
        <taxon>Hyphomicrobiales</taxon>
        <taxon>Rhizobiaceae</taxon>
        <taxon>Rhizobium/Agrobacterium group</taxon>
        <taxon>Agrobacterium</taxon>
        <taxon>Agrobacterium tumefaciens complex</taxon>
    </lineage>
</organism>
<protein>
    <submittedName>
        <fullName evidence="1">Uncharacterized protein</fullName>
    </submittedName>
</protein>
<reference evidence="1 2" key="1">
    <citation type="submission" date="2016-01" db="EMBL/GenBank/DDBJ databases">
        <authorList>
            <person name="Regsiter A."/>
            <person name="william w."/>
        </authorList>
    </citation>
    <scope>NUCLEOTIDE SEQUENCE [LARGE SCALE GENOMIC DNA]</scope>
    <source>
        <strain evidence="1 2">B6</strain>
    </source>
</reference>
<accession>A0A822VBL8</accession>
<dbReference type="EMBL" id="FCNL01000042">
    <property type="protein sequence ID" value="CVI25218.1"/>
    <property type="molecule type" value="Genomic_DNA"/>
</dbReference>
<evidence type="ECO:0000313" key="2">
    <source>
        <dbReference type="Proteomes" id="UP000192074"/>
    </source>
</evidence>
<dbReference type="AlphaFoldDB" id="A0A822VBL8"/>